<feature type="binding site" evidence="4 6">
    <location>
        <position position="135"/>
    </location>
    <ligand>
        <name>substrate</name>
    </ligand>
</feature>
<evidence type="ECO:0000256" key="2">
    <source>
        <dbReference type="ARBA" id="ARBA00022898"/>
    </source>
</evidence>
<dbReference type="AlphaFoldDB" id="A0A2A4T1H1"/>
<dbReference type="PRINTS" id="PR00992">
    <property type="entry name" value="ALARACEMASE"/>
</dbReference>
<dbReference type="PANTHER" id="PTHR30511:SF0">
    <property type="entry name" value="ALANINE RACEMASE, CATABOLIC-RELATED"/>
    <property type="match status" value="1"/>
</dbReference>
<dbReference type="UniPathway" id="UPA00042">
    <property type="reaction ID" value="UER00497"/>
</dbReference>
<evidence type="ECO:0000256" key="6">
    <source>
        <dbReference type="PIRSR" id="PIRSR600821-52"/>
    </source>
</evidence>
<comment type="pathway">
    <text evidence="4">Amino-acid biosynthesis; D-alanine biosynthesis; D-alanine from L-alanine: step 1/1.</text>
</comment>
<dbReference type="EMBL" id="NVSR01000073">
    <property type="protein sequence ID" value="PCI27129.1"/>
    <property type="molecule type" value="Genomic_DNA"/>
</dbReference>
<evidence type="ECO:0000313" key="9">
    <source>
        <dbReference type="Proteomes" id="UP000218113"/>
    </source>
</evidence>
<accession>A0A2A4T1H1</accession>
<name>A0A2A4T1H1_9DELT</name>
<feature type="modified residue" description="N6-(pyridoxal phosphate)lysine" evidence="4 5">
    <location>
        <position position="37"/>
    </location>
</feature>
<dbReference type="GO" id="GO:0030632">
    <property type="term" value="P:D-alanine biosynthetic process"/>
    <property type="evidence" value="ECO:0007669"/>
    <property type="project" value="UniProtKB-UniRule"/>
</dbReference>
<dbReference type="FunFam" id="3.20.20.10:FF:000002">
    <property type="entry name" value="Alanine racemase"/>
    <property type="match status" value="1"/>
</dbReference>
<comment type="function">
    <text evidence="4">Catalyzes the interconversion of L-alanine and D-alanine. May also act on other amino acids.</text>
</comment>
<dbReference type="Gene3D" id="2.40.37.10">
    <property type="entry name" value="Lyase, Ornithine Decarboxylase, Chain A, domain 1"/>
    <property type="match status" value="1"/>
</dbReference>
<dbReference type="Pfam" id="PF01168">
    <property type="entry name" value="Ala_racemase_N"/>
    <property type="match status" value="1"/>
</dbReference>
<keyword evidence="2 4" id="KW-0663">Pyridoxal phosphate</keyword>
<dbReference type="PANTHER" id="PTHR30511">
    <property type="entry name" value="ALANINE RACEMASE"/>
    <property type="match status" value="1"/>
</dbReference>
<evidence type="ECO:0000256" key="1">
    <source>
        <dbReference type="ARBA" id="ARBA00001933"/>
    </source>
</evidence>
<feature type="domain" description="Alanine racemase C-terminal" evidence="7">
    <location>
        <begin position="242"/>
        <end position="370"/>
    </location>
</feature>
<organism evidence="8 9">
    <name type="scientific">SAR324 cluster bacterium</name>
    <dbReference type="NCBI Taxonomy" id="2024889"/>
    <lineage>
        <taxon>Bacteria</taxon>
        <taxon>Deltaproteobacteria</taxon>
        <taxon>SAR324 cluster</taxon>
    </lineage>
</organism>
<dbReference type="InterPro" id="IPR001608">
    <property type="entry name" value="Ala_racemase_N"/>
</dbReference>
<feature type="active site" description="Proton acceptor; specific for L-alanine" evidence="4">
    <location>
        <position position="263"/>
    </location>
</feature>
<dbReference type="Gene3D" id="3.20.20.10">
    <property type="entry name" value="Alanine racemase"/>
    <property type="match status" value="1"/>
</dbReference>
<dbReference type="InterPro" id="IPR009006">
    <property type="entry name" value="Ala_racemase/Decarboxylase_C"/>
</dbReference>
<protein>
    <recommendedName>
        <fullName evidence="4">Alanine racemase</fullName>
        <ecNumber evidence="4">5.1.1.1</ecNumber>
    </recommendedName>
</protein>
<evidence type="ECO:0000256" key="4">
    <source>
        <dbReference type="HAMAP-Rule" id="MF_01201"/>
    </source>
</evidence>
<evidence type="ECO:0000259" key="7">
    <source>
        <dbReference type="SMART" id="SM01005"/>
    </source>
</evidence>
<dbReference type="Pfam" id="PF00842">
    <property type="entry name" value="Ala_racemase_C"/>
    <property type="match status" value="1"/>
</dbReference>
<dbReference type="SUPFAM" id="SSF50621">
    <property type="entry name" value="Alanine racemase C-terminal domain-like"/>
    <property type="match status" value="1"/>
</dbReference>
<dbReference type="GO" id="GO:0008784">
    <property type="term" value="F:alanine racemase activity"/>
    <property type="evidence" value="ECO:0007669"/>
    <property type="project" value="UniProtKB-UniRule"/>
</dbReference>
<dbReference type="GO" id="GO:0030170">
    <property type="term" value="F:pyridoxal phosphate binding"/>
    <property type="evidence" value="ECO:0007669"/>
    <property type="project" value="UniProtKB-UniRule"/>
</dbReference>
<dbReference type="PROSITE" id="PS00395">
    <property type="entry name" value="ALANINE_RACEMASE"/>
    <property type="match status" value="1"/>
</dbReference>
<dbReference type="InterPro" id="IPR000821">
    <property type="entry name" value="Ala_racemase"/>
</dbReference>
<comment type="similarity">
    <text evidence="4">Belongs to the alanine racemase family.</text>
</comment>
<reference evidence="9" key="1">
    <citation type="submission" date="2017-08" db="EMBL/GenBank/DDBJ databases">
        <title>A dynamic microbial community with high functional redundancy inhabits the cold, oxic subseafloor aquifer.</title>
        <authorList>
            <person name="Tully B.J."/>
            <person name="Wheat C.G."/>
            <person name="Glazer B.T."/>
            <person name="Huber J.A."/>
        </authorList>
    </citation>
    <scope>NUCLEOTIDE SEQUENCE [LARGE SCALE GENOMIC DNA]</scope>
</reference>
<dbReference type="EC" id="5.1.1.1" evidence="4"/>
<evidence type="ECO:0000313" key="8">
    <source>
        <dbReference type="EMBL" id="PCI27129.1"/>
    </source>
</evidence>
<feature type="active site" description="Proton acceptor; specific for D-alanine" evidence="4">
    <location>
        <position position="37"/>
    </location>
</feature>
<comment type="cofactor">
    <cofactor evidence="1 4 5">
        <name>pyridoxal 5'-phosphate</name>
        <dbReference type="ChEBI" id="CHEBI:597326"/>
    </cofactor>
</comment>
<comment type="caution">
    <text evidence="8">The sequence shown here is derived from an EMBL/GenBank/DDBJ whole genome shotgun (WGS) entry which is preliminary data.</text>
</comment>
<comment type="catalytic activity">
    <reaction evidence="4">
        <text>L-alanine = D-alanine</text>
        <dbReference type="Rhea" id="RHEA:20249"/>
        <dbReference type="ChEBI" id="CHEBI:57416"/>
        <dbReference type="ChEBI" id="CHEBI:57972"/>
        <dbReference type="EC" id="5.1.1.1"/>
    </reaction>
</comment>
<sequence length="370" mass="41318">MRYRRAYLEVSLSAIVHNLRQYRQEIPEHAAMMAVVKADGYGHGAIPVLKKAIEAGVTWAGVALIEEAIELRNAGIEIPILLLGSWFPEALPAFSQYGITPVVHSLDSAQGLQDYAKRQNLRIKIHIKLDTGMGRLGFCEKSLVEFLTHFSNYDHLIIDGVMTHFSSADEGVESFSQEQVRKFNQALSLVKRWHHPTWIHLANTAGITEVSGTRGNLFRVGIGMYGQPPSACLVNPVQLREAITWKAGIIQLQQHPAHVPLSYGRTFYTQRPSQIATVCVGYADGYSRRLSNEFYALVRGQKVPIVGNVCMDMFLLDVTNVPGVEVNDEVILIGQQQGLSITASEMAEQLQTINYEITCRISKRIPRIYT</sequence>
<feature type="binding site" evidence="4 6">
    <location>
        <position position="311"/>
    </location>
    <ligand>
        <name>substrate</name>
    </ligand>
</feature>
<dbReference type="InterPro" id="IPR020622">
    <property type="entry name" value="Ala_racemase_pyridoxalP-BS"/>
</dbReference>
<dbReference type="Proteomes" id="UP000218113">
    <property type="component" value="Unassembled WGS sequence"/>
</dbReference>
<dbReference type="HAMAP" id="MF_01201">
    <property type="entry name" value="Ala_racemase"/>
    <property type="match status" value="1"/>
</dbReference>
<evidence type="ECO:0000256" key="3">
    <source>
        <dbReference type="ARBA" id="ARBA00023235"/>
    </source>
</evidence>
<dbReference type="InterPro" id="IPR011079">
    <property type="entry name" value="Ala_racemase_C"/>
</dbReference>
<keyword evidence="3 4" id="KW-0413">Isomerase</keyword>
<dbReference type="CDD" id="cd00430">
    <property type="entry name" value="PLPDE_III_AR"/>
    <property type="match status" value="1"/>
</dbReference>
<dbReference type="SMART" id="SM01005">
    <property type="entry name" value="Ala_racemase_C"/>
    <property type="match status" value="1"/>
</dbReference>
<evidence type="ECO:0000256" key="5">
    <source>
        <dbReference type="PIRSR" id="PIRSR600821-50"/>
    </source>
</evidence>
<dbReference type="SUPFAM" id="SSF51419">
    <property type="entry name" value="PLP-binding barrel"/>
    <property type="match status" value="1"/>
</dbReference>
<gene>
    <name evidence="8" type="primary">alr</name>
    <name evidence="8" type="ORF">COB67_09280</name>
</gene>
<dbReference type="NCBIfam" id="TIGR00492">
    <property type="entry name" value="alr"/>
    <property type="match status" value="1"/>
</dbReference>
<proteinExistence type="inferred from homology"/>
<dbReference type="GO" id="GO:0005829">
    <property type="term" value="C:cytosol"/>
    <property type="evidence" value="ECO:0007669"/>
    <property type="project" value="TreeGrafter"/>
</dbReference>
<dbReference type="InterPro" id="IPR029066">
    <property type="entry name" value="PLP-binding_barrel"/>
</dbReference>